<dbReference type="RefSeq" id="WP_344417542.1">
    <property type="nucleotide sequence ID" value="NZ_BAAAQK010000009.1"/>
</dbReference>
<dbReference type="Gene3D" id="3.20.19.10">
    <property type="entry name" value="Aconitase, domain 4"/>
    <property type="match status" value="1"/>
</dbReference>
<sequence length="170" mass="18226">MPSLRGRVWQLGDGFGCHRIVPNRFDFRRTADWAAAEEHLFEESGLDFADRIGAGDLLLAGTSFGRGHAHYHLQAVKALQRRGIGAVFAVSFNAIFQRTAINEGFPAWAYGAPLAELVGAGDELEIDLGTGLARNTGTGGTRQLPPVAEVVREILDAGGLEASTLARLAR</sequence>
<evidence type="ECO:0000313" key="5">
    <source>
        <dbReference type="Proteomes" id="UP001500449"/>
    </source>
</evidence>
<dbReference type="SUPFAM" id="SSF52016">
    <property type="entry name" value="LeuD/IlvD-like"/>
    <property type="match status" value="1"/>
</dbReference>
<evidence type="ECO:0000256" key="1">
    <source>
        <dbReference type="ARBA" id="ARBA00023239"/>
    </source>
</evidence>
<proteinExistence type="predicted"/>
<evidence type="ECO:0000313" key="4">
    <source>
        <dbReference type="EMBL" id="GAA1850694.1"/>
    </source>
</evidence>
<accession>A0ABN2N3A2</accession>
<keyword evidence="5" id="KW-1185">Reference proteome</keyword>
<dbReference type="PANTHER" id="PTHR43345">
    <property type="entry name" value="3-ISOPROPYLMALATE DEHYDRATASE SMALL SUBUNIT 2-RELATED-RELATED"/>
    <property type="match status" value="1"/>
</dbReference>
<evidence type="ECO:0000256" key="2">
    <source>
        <dbReference type="ARBA" id="ARBA00031631"/>
    </source>
</evidence>
<keyword evidence="1" id="KW-0456">Lyase</keyword>
<comment type="caution">
    <text evidence="4">The sequence shown here is derived from an EMBL/GenBank/DDBJ whole genome shotgun (WGS) entry which is preliminary data.</text>
</comment>
<name>A0ABN2N3A2_9PSEU</name>
<organism evidence="4 5">
    <name type="scientific">Pseudonocardia ailaonensis</name>
    <dbReference type="NCBI Taxonomy" id="367279"/>
    <lineage>
        <taxon>Bacteria</taxon>
        <taxon>Bacillati</taxon>
        <taxon>Actinomycetota</taxon>
        <taxon>Actinomycetes</taxon>
        <taxon>Pseudonocardiales</taxon>
        <taxon>Pseudonocardiaceae</taxon>
        <taxon>Pseudonocardia</taxon>
    </lineage>
</organism>
<protein>
    <recommendedName>
        <fullName evidence="2">Alpha-IPM isomerase</fullName>
    </recommendedName>
    <alternativeName>
        <fullName evidence="3">Isopropylmalate isomerase</fullName>
    </alternativeName>
</protein>
<reference evidence="4 5" key="1">
    <citation type="journal article" date="2019" name="Int. J. Syst. Evol. Microbiol.">
        <title>The Global Catalogue of Microorganisms (GCM) 10K type strain sequencing project: providing services to taxonomists for standard genome sequencing and annotation.</title>
        <authorList>
            <consortium name="The Broad Institute Genomics Platform"/>
            <consortium name="The Broad Institute Genome Sequencing Center for Infectious Disease"/>
            <person name="Wu L."/>
            <person name="Ma J."/>
        </authorList>
    </citation>
    <scope>NUCLEOTIDE SEQUENCE [LARGE SCALE GENOMIC DNA]</scope>
    <source>
        <strain evidence="4 5">JCM 16009</strain>
    </source>
</reference>
<dbReference type="PANTHER" id="PTHR43345:SF10">
    <property type="entry name" value="3-ISOPROPYLMALATE DEHYDRATASE SMALL SUBUNIT 1"/>
    <property type="match status" value="1"/>
</dbReference>
<dbReference type="InterPro" id="IPR050075">
    <property type="entry name" value="LeuD"/>
</dbReference>
<dbReference type="InterPro" id="IPR015928">
    <property type="entry name" value="Aconitase/3IPM_dehydase_swvl"/>
</dbReference>
<dbReference type="Proteomes" id="UP001500449">
    <property type="component" value="Unassembled WGS sequence"/>
</dbReference>
<dbReference type="EMBL" id="BAAAQK010000009">
    <property type="protein sequence ID" value="GAA1850694.1"/>
    <property type="molecule type" value="Genomic_DNA"/>
</dbReference>
<gene>
    <name evidence="4" type="ORF">GCM10009836_33260</name>
</gene>
<evidence type="ECO:0000256" key="3">
    <source>
        <dbReference type="ARBA" id="ARBA00033368"/>
    </source>
</evidence>